<gene>
    <name evidence="2" type="ORF">ZT1A5_G5123</name>
</gene>
<dbReference type="EMBL" id="LT882679">
    <property type="protein sequence ID" value="SMY23683.1"/>
    <property type="molecule type" value="Genomic_DNA"/>
</dbReference>
<evidence type="ECO:0000313" key="3">
    <source>
        <dbReference type="Proteomes" id="UP000215453"/>
    </source>
</evidence>
<evidence type="ECO:0000256" key="1">
    <source>
        <dbReference type="SAM" id="SignalP"/>
    </source>
</evidence>
<keyword evidence="1" id="KW-0732">Signal</keyword>
<dbReference type="Proteomes" id="UP000215453">
    <property type="component" value="Chromosome 4"/>
</dbReference>
<feature type="signal peptide" evidence="1">
    <location>
        <begin position="1"/>
        <end position="22"/>
    </location>
</feature>
<feature type="chain" id="PRO_5012125035" description="Secreted protein" evidence="1">
    <location>
        <begin position="23"/>
        <end position="79"/>
    </location>
</feature>
<reference evidence="2 3" key="1">
    <citation type="submission" date="2016-10" db="EMBL/GenBank/DDBJ databases">
        <authorList>
            <person name="Varghese N."/>
        </authorList>
    </citation>
    <scope>NUCLEOTIDE SEQUENCE [LARGE SCALE GENOMIC DNA]</scope>
</reference>
<sequence length="79" mass="8422">MFCEAMNLIICILSISAVATLAAPLLARKAVAAGGLVPNKVQDSACKPQCVHGHTLLTMTRKTLTLQLDTLSDLHEFDS</sequence>
<evidence type="ECO:0000313" key="2">
    <source>
        <dbReference type="EMBL" id="SMY23683.1"/>
    </source>
</evidence>
<organism evidence="2 3">
    <name type="scientific">Zymoseptoria tritici ST99CH_1A5</name>
    <dbReference type="NCBI Taxonomy" id="1276529"/>
    <lineage>
        <taxon>Eukaryota</taxon>
        <taxon>Fungi</taxon>
        <taxon>Dikarya</taxon>
        <taxon>Ascomycota</taxon>
        <taxon>Pezizomycotina</taxon>
        <taxon>Dothideomycetes</taxon>
        <taxon>Dothideomycetidae</taxon>
        <taxon>Mycosphaerellales</taxon>
        <taxon>Mycosphaerellaceae</taxon>
        <taxon>Zymoseptoria</taxon>
    </lineage>
</organism>
<evidence type="ECO:0008006" key="4">
    <source>
        <dbReference type="Google" id="ProtNLM"/>
    </source>
</evidence>
<proteinExistence type="predicted"/>
<accession>A0A1Y6LGX1</accession>
<dbReference type="AlphaFoldDB" id="A0A1Y6LGX1"/>
<protein>
    <recommendedName>
        <fullName evidence="4">Secreted protein</fullName>
    </recommendedName>
</protein>
<name>A0A1Y6LGX1_ZYMTR</name>